<dbReference type="InterPro" id="IPR013087">
    <property type="entry name" value="Znf_C2H2_type"/>
</dbReference>
<dbReference type="EMBL" id="VICG01000010">
    <property type="protein sequence ID" value="KAA8568197.1"/>
    <property type="molecule type" value="Genomic_DNA"/>
</dbReference>
<comment type="caution">
    <text evidence="3">The sequence shown here is derived from an EMBL/GenBank/DDBJ whole genome shotgun (WGS) entry which is preliminary data.</text>
</comment>
<evidence type="ECO:0000313" key="4">
    <source>
        <dbReference type="Proteomes" id="UP000322873"/>
    </source>
</evidence>
<proteinExistence type="predicted"/>
<gene>
    <name evidence="3" type="ORF">EYC84_008585</name>
</gene>
<keyword evidence="4" id="KW-1185">Reference proteome</keyword>
<accession>A0A5M9JHI1</accession>
<protein>
    <recommendedName>
        <fullName evidence="2">C2H2-type domain-containing protein</fullName>
    </recommendedName>
</protein>
<dbReference type="PROSITE" id="PS00028">
    <property type="entry name" value="ZINC_FINGER_C2H2_1"/>
    <property type="match status" value="1"/>
</dbReference>
<name>A0A5M9JHI1_MONFR</name>
<dbReference type="Proteomes" id="UP000322873">
    <property type="component" value="Unassembled WGS sequence"/>
</dbReference>
<feature type="compositionally biased region" description="Acidic residues" evidence="1">
    <location>
        <begin position="526"/>
        <end position="543"/>
    </location>
</feature>
<feature type="domain" description="C2H2-type" evidence="2">
    <location>
        <begin position="477"/>
        <end position="498"/>
    </location>
</feature>
<feature type="compositionally biased region" description="Basic residues" evidence="1">
    <location>
        <begin position="547"/>
        <end position="556"/>
    </location>
</feature>
<sequence length="556" mass="62239">MSLSSLPKTPEPRTSLSFNYQLPVRNKSGTKKGYIIMPNFDTAIGPVNQKLANTKNSECPELLKVAGHLTKEEDDSICCHELESGQPYYVSAGPEDDSPIHTVQYFGPKDVETITPAYEAMKEAREIALRKGTGPKSRGDISEFEQLMSNSKTRNRRFYPQGFTITPQEDAICAAPVNAAMMNNAETTGKLNRLIAIAARHLLESCAPKEVLEHLTRQAESAVPLTFGDEHNKYFWYWPGRTFISSLRVYATMGPMTALIFKAVHPHISMGPIPMGNSNRAPYQPCLPESIEIMDHNMYHHSRLAAVCYPKKTIMRKSPALIRRSTPAILQRRSGLRSSLPEAHPVAIAAFGSCRNQMEFLARLEAHDMMTQVRINQALIMPPADWAVIDGPSDEDTEWYTAYQKKCEAVLSMTWFSARKKGSSHWVSAQEIGSTFTDTDPSLPTTAEAVEEFNKNISHFTNAAGLKRRYGNRPFKCPSCELRFVTKQQCKGHHDRLHKDTHEWQFPLPSLDPTHQPQPDLGSDEKGEEEGPAAETGVEDEEQAPIVRKRKRAGGD</sequence>
<organism evidence="3 4">
    <name type="scientific">Monilinia fructicola</name>
    <name type="common">Brown rot fungus</name>
    <name type="synonym">Ciboria fructicola</name>
    <dbReference type="NCBI Taxonomy" id="38448"/>
    <lineage>
        <taxon>Eukaryota</taxon>
        <taxon>Fungi</taxon>
        <taxon>Dikarya</taxon>
        <taxon>Ascomycota</taxon>
        <taxon>Pezizomycotina</taxon>
        <taxon>Leotiomycetes</taxon>
        <taxon>Helotiales</taxon>
        <taxon>Sclerotiniaceae</taxon>
        <taxon>Monilinia</taxon>
    </lineage>
</organism>
<dbReference type="VEuPathDB" id="FungiDB:MFRU_034g00410"/>
<dbReference type="AlphaFoldDB" id="A0A5M9JHI1"/>
<reference evidence="3 4" key="1">
    <citation type="submission" date="2019-06" db="EMBL/GenBank/DDBJ databases">
        <title>Genome Sequence of the Brown Rot Fungal Pathogen Monilinia fructicola.</title>
        <authorList>
            <person name="De Miccolis Angelini R.M."/>
            <person name="Landi L."/>
            <person name="Abate D."/>
            <person name="Pollastro S."/>
            <person name="Romanazzi G."/>
            <person name="Faretra F."/>
        </authorList>
    </citation>
    <scope>NUCLEOTIDE SEQUENCE [LARGE SCALE GENOMIC DNA]</scope>
    <source>
        <strain evidence="3 4">Mfrc123</strain>
    </source>
</reference>
<evidence type="ECO:0000313" key="3">
    <source>
        <dbReference type="EMBL" id="KAA8568197.1"/>
    </source>
</evidence>
<evidence type="ECO:0000256" key="1">
    <source>
        <dbReference type="SAM" id="MobiDB-lite"/>
    </source>
</evidence>
<feature type="region of interest" description="Disordered" evidence="1">
    <location>
        <begin position="505"/>
        <end position="556"/>
    </location>
</feature>
<evidence type="ECO:0000259" key="2">
    <source>
        <dbReference type="PROSITE" id="PS00028"/>
    </source>
</evidence>